<dbReference type="Proteomes" id="UP001198034">
    <property type="component" value="Unassembled WGS sequence"/>
</dbReference>
<dbReference type="InterPro" id="IPR011650">
    <property type="entry name" value="Peptidase_M20_dimer"/>
</dbReference>
<dbReference type="InterPro" id="IPR002933">
    <property type="entry name" value="Peptidase_M20"/>
</dbReference>
<evidence type="ECO:0000313" key="4">
    <source>
        <dbReference type="EMBL" id="MCB5195716.1"/>
    </source>
</evidence>
<evidence type="ECO:0000259" key="3">
    <source>
        <dbReference type="Pfam" id="PF07687"/>
    </source>
</evidence>
<dbReference type="SUPFAM" id="SSF53187">
    <property type="entry name" value="Zn-dependent exopeptidases"/>
    <property type="match status" value="1"/>
</dbReference>
<feature type="signal peptide" evidence="2">
    <location>
        <begin position="1"/>
        <end position="29"/>
    </location>
</feature>
<feature type="chain" id="PRO_5045685191" evidence="2">
    <location>
        <begin position="30"/>
        <end position="457"/>
    </location>
</feature>
<keyword evidence="5" id="KW-1185">Reference proteome</keyword>
<proteinExistence type="predicted"/>
<organism evidence="4 5">
    <name type="scientific">Deefgea salmonis</name>
    <dbReference type="NCBI Taxonomy" id="2875502"/>
    <lineage>
        <taxon>Bacteria</taxon>
        <taxon>Pseudomonadati</taxon>
        <taxon>Pseudomonadota</taxon>
        <taxon>Betaproteobacteria</taxon>
        <taxon>Neisseriales</taxon>
        <taxon>Chitinibacteraceae</taxon>
        <taxon>Deefgea</taxon>
    </lineage>
</organism>
<evidence type="ECO:0000256" key="1">
    <source>
        <dbReference type="ARBA" id="ARBA00022801"/>
    </source>
</evidence>
<accession>A0ABS8BJ26</accession>
<keyword evidence="1" id="KW-0378">Hydrolase</keyword>
<dbReference type="PIRSF" id="PIRSF005962">
    <property type="entry name" value="Pept_M20D_amidohydro"/>
    <property type="match status" value="1"/>
</dbReference>
<gene>
    <name evidence="4" type="ORF">LG219_05365</name>
</gene>
<dbReference type="InterPro" id="IPR017439">
    <property type="entry name" value="Amidohydrolase"/>
</dbReference>
<evidence type="ECO:0000256" key="2">
    <source>
        <dbReference type="SAM" id="SignalP"/>
    </source>
</evidence>
<dbReference type="Gene3D" id="3.40.630.10">
    <property type="entry name" value="Zn peptidases"/>
    <property type="match status" value="1"/>
</dbReference>
<reference evidence="4 5" key="1">
    <citation type="submission" date="2021-10" db="EMBL/GenBank/DDBJ databases">
        <authorList>
            <person name="Chen M."/>
        </authorList>
    </citation>
    <scope>NUCLEOTIDE SEQUENCE [LARGE SCALE GENOMIC DNA]</scope>
    <source>
        <strain evidence="4 5">H3-26</strain>
    </source>
</reference>
<keyword evidence="2" id="KW-0732">Signal</keyword>
<name>A0ABS8BJ26_9NEIS</name>
<dbReference type="SUPFAM" id="SSF55031">
    <property type="entry name" value="Bacterial exopeptidase dimerisation domain"/>
    <property type="match status" value="1"/>
</dbReference>
<dbReference type="InterPro" id="IPR036264">
    <property type="entry name" value="Bact_exopeptidase_dim_dom"/>
</dbReference>
<dbReference type="Pfam" id="PF01546">
    <property type="entry name" value="Peptidase_M20"/>
    <property type="match status" value="1"/>
</dbReference>
<protein>
    <submittedName>
        <fullName evidence="4">Amidohydrolase</fullName>
    </submittedName>
</protein>
<dbReference type="NCBIfam" id="TIGR01891">
    <property type="entry name" value="amidohydrolases"/>
    <property type="match status" value="1"/>
</dbReference>
<dbReference type="Pfam" id="PF07687">
    <property type="entry name" value="M20_dimer"/>
    <property type="match status" value="1"/>
</dbReference>
<feature type="domain" description="Peptidase M20 dimerisation" evidence="3">
    <location>
        <begin position="232"/>
        <end position="324"/>
    </location>
</feature>
<sequence length="457" mass="48838">MHVIRSSLTKPFSAALTAFLLAWPTLAHSADLPLAPAVLAQLNAVVDQDNPRLLAIFKDLHQHPELAFTEVRTAAIVAKELKQLGFSVTEGIAKTGVVGVLKNGPGPTVWFRADMDAISVKEATGLAYSPKQKQKLADGSEVDVMHACGHDAHITWLLGMAKAMVALRKDWSGTLVVYAQPAEEVGLGAQAMVDDQLWERGFAKPDYAFGAHTAPGPVGYVSSSAGVRMAGVDQLDITFKGIGGHGSTPQMTIDPIVMSAQAVLAYQTIISRNLDPQAAAVLSVGAIEAGRDNNVIPETALLKLNLRWFTPEVRAQILRRIDEINQGIAVAAGVPADKMPVRTMKGHSGPLINQRELVETINPALVQLLGADQVIDQFPAVMGSEDFQEVFNLHQTPYVFILVGVAPLAQFTAARAKGQPFPYSNHNPNFFVDLAAIPIGVKANAVAALSVLKKTPQ</sequence>
<dbReference type="PANTHER" id="PTHR11014:SF63">
    <property type="entry name" value="METALLOPEPTIDASE, PUTATIVE (AFU_ORTHOLOGUE AFUA_6G09600)-RELATED"/>
    <property type="match status" value="1"/>
</dbReference>
<dbReference type="EMBL" id="JAJAWG010000002">
    <property type="protein sequence ID" value="MCB5195716.1"/>
    <property type="molecule type" value="Genomic_DNA"/>
</dbReference>
<dbReference type="PANTHER" id="PTHR11014">
    <property type="entry name" value="PEPTIDASE M20 FAMILY MEMBER"/>
    <property type="match status" value="1"/>
</dbReference>
<dbReference type="RefSeq" id="WP_226763506.1">
    <property type="nucleotide sequence ID" value="NZ_JAJAWG010000002.1"/>
</dbReference>
<dbReference type="Gene3D" id="3.30.70.360">
    <property type="match status" value="1"/>
</dbReference>
<comment type="caution">
    <text evidence="4">The sequence shown here is derived from an EMBL/GenBank/DDBJ whole genome shotgun (WGS) entry which is preliminary data.</text>
</comment>
<evidence type="ECO:0000313" key="5">
    <source>
        <dbReference type="Proteomes" id="UP001198034"/>
    </source>
</evidence>